<evidence type="ECO:0000313" key="2">
    <source>
        <dbReference type="Proteomes" id="UP000011885"/>
    </source>
</evidence>
<reference evidence="1 2" key="1">
    <citation type="journal article" date="2013" name="Mar. Genomics">
        <title>Expression of sulfatases in Rhodopirellula baltica and the diversity of sulfatases in the genus Rhodopirellula.</title>
        <authorList>
            <person name="Wegner C.E."/>
            <person name="Richter-Heitmann T."/>
            <person name="Klindworth A."/>
            <person name="Klockow C."/>
            <person name="Richter M."/>
            <person name="Achstetter T."/>
            <person name="Glockner F.O."/>
            <person name="Harder J."/>
        </authorList>
    </citation>
    <scope>NUCLEOTIDE SEQUENCE [LARGE SCALE GENOMIC DNA]</scope>
    <source>
        <strain evidence="1 2">SM41</strain>
    </source>
</reference>
<dbReference type="PATRIC" id="fig|1263870.3.peg.2597"/>
<name>M5UE21_9BACT</name>
<accession>M5UE21</accession>
<evidence type="ECO:0000313" key="1">
    <source>
        <dbReference type="EMBL" id="EMI56106.1"/>
    </source>
</evidence>
<proteinExistence type="predicted"/>
<protein>
    <submittedName>
        <fullName evidence="1">Uncharacterized protein</fullName>
    </submittedName>
</protein>
<keyword evidence="2" id="KW-1185">Reference proteome</keyword>
<dbReference type="EMBL" id="ANOH01000169">
    <property type="protein sequence ID" value="EMI56106.1"/>
    <property type="molecule type" value="Genomic_DNA"/>
</dbReference>
<comment type="caution">
    <text evidence="1">The sequence shown here is derived from an EMBL/GenBank/DDBJ whole genome shotgun (WGS) entry which is preliminary data.</text>
</comment>
<gene>
    <name evidence="1" type="ORF">RSSM_02441</name>
</gene>
<dbReference type="Proteomes" id="UP000011885">
    <property type="component" value="Unassembled WGS sequence"/>
</dbReference>
<organism evidence="1 2">
    <name type="scientific">Rhodopirellula sallentina SM41</name>
    <dbReference type="NCBI Taxonomy" id="1263870"/>
    <lineage>
        <taxon>Bacteria</taxon>
        <taxon>Pseudomonadati</taxon>
        <taxon>Planctomycetota</taxon>
        <taxon>Planctomycetia</taxon>
        <taxon>Pirellulales</taxon>
        <taxon>Pirellulaceae</taxon>
        <taxon>Rhodopirellula</taxon>
    </lineage>
</organism>
<dbReference type="AlphaFoldDB" id="M5UE21"/>
<sequence>MGLGQGRFGETLEQTPHAQGDFLLQSAPELCVFSSWLVGFAAAVL</sequence>